<accession>A0A3E0J0M3</accession>
<keyword evidence="1" id="KW-1133">Transmembrane helix</keyword>
<dbReference type="InterPro" id="IPR046208">
    <property type="entry name" value="DUF6241"/>
</dbReference>
<keyword evidence="1" id="KW-0472">Membrane</keyword>
<keyword evidence="3" id="KW-1185">Reference proteome</keyword>
<sequence>MAEKILKWSLYSLGAVSLIVIGAIVWVVFSGFQTEGNSISKEQEQIMKEVNEPTEQKEIKAVEEDGIPSERSFRQEIHEMTHQKVRANEKHGSQQMTSEQIDRMLGILKSVEETEDHYEHFDFYKQSLEAWDKGDFSNAVTVHNTIWEWQNGTIGRATGLMSKEEEREYIERNF</sequence>
<dbReference type="Proteomes" id="UP000256305">
    <property type="component" value="Unassembled WGS sequence"/>
</dbReference>
<organism evidence="2 3">
    <name type="scientific">Halobacillus trueperi</name>
    <dbReference type="NCBI Taxonomy" id="156205"/>
    <lineage>
        <taxon>Bacteria</taxon>
        <taxon>Bacillati</taxon>
        <taxon>Bacillota</taxon>
        <taxon>Bacilli</taxon>
        <taxon>Bacillales</taxon>
        <taxon>Bacillaceae</taxon>
        <taxon>Halobacillus</taxon>
    </lineage>
</organism>
<evidence type="ECO:0000313" key="2">
    <source>
        <dbReference type="EMBL" id="REJ06505.1"/>
    </source>
</evidence>
<keyword evidence="1" id="KW-0812">Transmembrane</keyword>
<dbReference type="Pfam" id="PF19754">
    <property type="entry name" value="DUF6241"/>
    <property type="match status" value="1"/>
</dbReference>
<feature type="transmembrane region" description="Helical" evidence="1">
    <location>
        <begin position="12"/>
        <end position="32"/>
    </location>
</feature>
<comment type="caution">
    <text evidence="2">The sequence shown here is derived from an EMBL/GenBank/DDBJ whole genome shotgun (WGS) entry which is preliminary data.</text>
</comment>
<dbReference type="AlphaFoldDB" id="A0A3E0J0M3"/>
<gene>
    <name evidence="2" type="ORF">DYE48_18635</name>
</gene>
<dbReference type="EMBL" id="QUAE01000025">
    <property type="protein sequence ID" value="REJ06505.1"/>
    <property type="molecule type" value="Genomic_DNA"/>
</dbReference>
<name>A0A3E0J0M3_9BACI</name>
<dbReference type="RefSeq" id="WP_115824877.1">
    <property type="nucleotide sequence ID" value="NZ_QUAE01000025.1"/>
</dbReference>
<protein>
    <submittedName>
        <fullName evidence="2">Uncharacterized protein</fullName>
    </submittedName>
</protein>
<proteinExistence type="predicted"/>
<reference evidence="2 3" key="1">
    <citation type="submission" date="2018-08" db="EMBL/GenBank/DDBJ databases">
        <title>Genome sequence of Halobacillus trueperi KCTC 3686.</title>
        <authorList>
            <person name="Cho K.H."/>
            <person name="Kwak M.-J."/>
            <person name="Kim B.-Y."/>
            <person name="Chun J."/>
        </authorList>
    </citation>
    <scope>NUCLEOTIDE SEQUENCE [LARGE SCALE GENOMIC DNA]</scope>
    <source>
        <strain evidence="2 3">KCTC 3686</strain>
    </source>
</reference>
<evidence type="ECO:0000256" key="1">
    <source>
        <dbReference type="SAM" id="Phobius"/>
    </source>
</evidence>
<evidence type="ECO:0000313" key="3">
    <source>
        <dbReference type="Proteomes" id="UP000256305"/>
    </source>
</evidence>